<reference evidence="3" key="1">
    <citation type="journal article" date="2008" name="Nat. Genet.">
        <title>The Pristionchus pacificus genome provides a unique perspective on nematode lifestyle and parasitism.</title>
        <authorList>
            <person name="Dieterich C."/>
            <person name="Clifton S.W."/>
            <person name="Schuster L.N."/>
            <person name="Chinwalla A."/>
            <person name="Delehaunty K."/>
            <person name="Dinkelacker I."/>
            <person name="Fulton L."/>
            <person name="Fulton R."/>
            <person name="Godfrey J."/>
            <person name="Minx P."/>
            <person name="Mitreva M."/>
            <person name="Roeseler W."/>
            <person name="Tian H."/>
            <person name="Witte H."/>
            <person name="Yang S.P."/>
            <person name="Wilson R.K."/>
            <person name="Sommer R.J."/>
        </authorList>
    </citation>
    <scope>NUCLEOTIDE SEQUENCE [LARGE SCALE GENOMIC DNA]</scope>
    <source>
        <strain evidence="3">PS312</strain>
    </source>
</reference>
<feature type="compositionally biased region" description="Low complexity" evidence="1">
    <location>
        <begin position="419"/>
        <end position="428"/>
    </location>
</feature>
<dbReference type="PROSITE" id="PS50060">
    <property type="entry name" value="MAM_2"/>
    <property type="match status" value="1"/>
</dbReference>
<dbReference type="Pfam" id="PF00629">
    <property type="entry name" value="MAM"/>
    <property type="match status" value="1"/>
</dbReference>
<dbReference type="InterPro" id="IPR013320">
    <property type="entry name" value="ConA-like_dom_sf"/>
</dbReference>
<dbReference type="SMART" id="SM00137">
    <property type="entry name" value="MAM"/>
    <property type="match status" value="1"/>
</dbReference>
<name>A0A2A6CIR9_PRIPA</name>
<gene>
    <name evidence="2" type="primary">WBGene00278541</name>
</gene>
<evidence type="ECO:0000313" key="2">
    <source>
        <dbReference type="EnsemblMetazoa" id="PPA40172a.1"/>
    </source>
</evidence>
<accession>A0A8R1UVX5</accession>
<organism evidence="2 3">
    <name type="scientific">Pristionchus pacificus</name>
    <name type="common">Parasitic nematode worm</name>
    <dbReference type="NCBI Taxonomy" id="54126"/>
    <lineage>
        <taxon>Eukaryota</taxon>
        <taxon>Metazoa</taxon>
        <taxon>Ecdysozoa</taxon>
        <taxon>Nematoda</taxon>
        <taxon>Chromadorea</taxon>
        <taxon>Rhabditida</taxon>
        <taxon>Rhabditina</taxon>
        <taxon>Diplogasteromorpha</taxon>
        <taxon>Diplogasteroidea</taxon>
        <taxon>Neodiplogasteridae</taxon>
        <taxon>Pristionchus</taxon>
    </lineage>
</organism>
<reference evidence="2" key="2">
    <citation type="submission" date="2022-06" db="UniProtKB">
        <authorList>
            <consortium name="EnsemblMetazoa"/>
        </authorList>
    </citation>
    <scope>IDENTIFICATION</scope>
    <source>
        <strain evidence="2">PS312</strain>
    </source>
</reference>
<dbReference type="InterPro" id="IPR000998">
    <property type="entry name" value="MAM_dom"/>
</dbReference>
<dbReference type="OrthoDB" id="5807587at2759"/>
<feature type="region of interest" description="Disordered" evidence="1">
    <location>
        <begin position="419"/>
        <end position="438"/>
    </location>
</feature>
<protein>
    <submittedName>
        <fullName evidence="2">Mam-8</fullName>
    </submittedName>
</protein>
<evidence type="ECO:0000313" key="3">
    <source>
        <dbReference type="Proteomes" id="UP000005239"/>
    </source>
</evidence>
<evidence type="ECO:0000256" key="1">
    <source>
        <dbReference type="SAM" id="MobiDB-lite"/>
    </source>
</evidence>
<dbReference type="SUPFAM" id="SSF49899">
    <property type="entry name" value="Concanavalin A-like lectins/glucanases"/>
    <property type="match status" value="1"/>
</dbReference>
<proteinExistence type="predicted"/>
<keyword evidence="3" id="KW-1185">Reference proteome</keyword>
<dbReference type="AlphaFoldDB" id="A0A2A6CIR9"/>
<sequence>MPFLIQSCQSLHPSSSHSHYLFGLLVCRCVTSESTQIIVRPQMRIFRTLFLINLLFVSLNSFEVVDLSIRRSFDCNFDSSTCGWKGNEPWVLTDSILLPCPIHALPRRLPSNGSFMGAQGRFGSEKEGDLISPAFSSLPRGGLLTFKYLKQTSVTKLEILHQEGDSLSLLDSISDLSLLPWMERQVIVPVTEGESRIIFRVSSVLSSFDVVGIDEIRLRELAEGELTNRGPVISPFRKSGVRRSPIKSSQTDSCPAVKCDFSIDYCSWMPSGSFKITERKVVTEGRGEASLKTEPITLPPNAHINFELFTSDSSTVSFIGRSHSGEENLIWTNGGIILNGWNKIRMPIRYSPSPTTIIVRTTVSSNGFIAMKYFDLTDEMGKGIYCGQSISVIRPNRASDQSMTRLTAIQSVEPLDSPSSLPSLLSSPPSLPPPSSPFLSSSPLRPSFISSPSVSSLPISPSIIRSPSIFDPLSFFTPLTPRENFPIHSITGEPRVRIDDRPIPRRTPPTTIAPLPSSPTSDKALSDIISGIGGQPILEAQLKNIAKKFGFDSIHGERAQAALSAAKRIFGEAGVNNFLVQTAKASMSTPTVQIPSGVRPILPVNAASEGGESHHNEEVTLFKNVSSLHSQFAHKMQSLVGLPEHFDSRENPMASNSVDFIVQNAARGVKEDAFWAIR</sequence>
<dbReference type="Proteomes" id="UP000005239">
    <property type="component" value="Unassembled WGS sequence"/>
</dbReference>
<dbReference type="EnsemblMetazoa" id="PPA40172a.1">
    <property type="protein sequence ID" value="PPA40172a.1"/>
    <property type="gene ID" value="WBGene00278541"/>
</dbReference>
<dbReference type="Gene3D" id="2.60.120.200">
    <property type="match status" value="1"/>
</dbReference>
<feature type="region of interest" description="Disordered" evidence="1">
    <location>
        <begin position="498"/>
        <end position="521"/>
    </location>
</feature>
<dbReference type="GO" id="GO:0016020">
    <property type="term" value="C:membrane"/>
    <property type="evidence" value="ECO:0007669"/>
    <property type="project" value="InterPro"/>
</dbReference>
<accession>A0A2A6CIR9</accession>